<name>A0A022W7M1_TRIRU</name>
<organism evidence="2">
    <name type="scientific">Trichophyton rubrum CBS 288.86</name>
    <dbReference type="NCBI Taxonomy" id="1215330"/>
    <lineage>
        <taxon>Eukaryota</taxon>
        <taxon>Fungi</taxon>
        <taxon>Dikarya</taxon>
        <taxon>Ascomycota</taxon>
        <taxon>Pezizomycotina</taxon>
        <taxon>Eurotiomycetes</taxon>
        <taxon>Eurotiomycetidae</taxon>
        <taxon>Onygenales</taxon>
        <taxon>Arthrodermataceae</taxon>
        <taxon>Trichophyton</taxon>
    </lineage>
</organism>
<protein>
    <submittedName>
        <fullName evidence="2">Uncharacterized protein</fullName>
    </submittedName>
</protein>
<evidence type="ECO:0000313" key="2">
    <source>
        <dbReference type="EMBL" id="EZF54058.1"/>
    </source>
</evidence>
<proteinExistence type="predicted"/>
<dbReference type="EMBL" id="KK207796">
    <property type="protein sequence ID" value="EZF54058.1"/>
    <property type="molecule type" value="Genomic_DNA"/>
</dbReference>
<dbReference type="Proteomes" id="UP000023758">
    <property type="component" value="Unassembled WGS sequence"/>
</dbReference>
<dbReference type="AlphaFoldDB" id="A0A022W7M1"/>
<feature type="compositionally biased region" description="Basic and acidic residues" evidence="1">
    <location>
        <begin position="83"/>
        <end position="99"/>
    </location>
</feature>
<gene>
    <name evidence="2" type="ORF">H103_03141</name>
</gene>
<evidence type="ECO:0000256" key="1">
    <source>
        <dbReference type="SAM" id="MobiDB-lite"/>
    </source>
</evidence>
<reference evidence="2" key="1">
    <citation type="submission" date="2014-02" db="EMBL/GenBank/DDBJ databases">
        <title>The Genome Sequence of Trichophyton rubrum (morphotype fischeri) CBS 288.86.</title>
        <authorList>
            <consortium name="The Broad Institute Genomics Platform"/>
            <person name="Cuomo C.A."/>
            <person name="White T.C."/>
            <person name="Graser Y."/>
            <person name="Martinez-Rossi N."/>
            <person name="Heitman J."/>
            <person name="Young S.K."/>
            <person name="Zeng Q."/>
            <person name="Gargeya S."/>
            <person name="Abouelleil A."/>
            <person name="Alvarado L."/>
            <person name="Chapman S.B."/>
            <person name="Gainer-Dewar J."/>
            <person name="Goldberg J."/>
            <person name="Griggs A."/>
            <person name="Gujja S."/>
            <person name="Hansen M."/>
            <person name="Howarth C."/>
            <person name="Imamovic A."/>
            <person name="Larimer J."/>
            <person name="Martinez D."/>
            <person name="Murphy C."/>
            <person name="Pearson M.D."/>
            <person name="Persinoti G."/>
            <person name="Poon T."/>
            <person name="Priest M."/>
            <person name="Roberts A.D."/>
            <person name="Saif S."/>
            <person name="Shea T.D."/>
            <person name="Sykes S.N."/>
            <person name="Wortman J."/>
            <person name="Nusbaum C."/>
            <person name="Birren B."/>
        </authorList>
    </citation>
    <scope>NUCLEOTIDE SEQUENCE [LARGE SCALE GENOMIC DNA]</scope>
    <source>
        <strain evidence="2">CBS 288.86</strain>
    </source>
</reference>
<dbReference type="HOGENOM" id="CLU_2028387_0_0_1"/>
<feature type="region of interest" description="Disordered" evidence="1">
    <location>
        <begin position="82"/>
        <end position="107"/>
    </location>
</feature>
<accession>A0A022W7M1</accession>
<sequence>MIIRHLIEDLLKKILGPFILLYRVAYSTLTTREIRGECNNTRRPIAKCLNRPLHGARNTGEYRQKLLPRNRNNLNWYTAQIEHSSDHSRRPAENKERTHGPWSPSDELFDGRVELSISCWID</sequence>